<keyword evidence="1" id="KW-0472">Membrane</keyword>
<evidence type="ECO:0000313" key="3">
    <source>
        <dbReference type="EMBL" id="MDN4516710.1"/>
    </source>
</evidence>
<accession>A0ABT8H839</accession>
<comment type="caution">
    <text evidence="3">The sequence shown here is derived from an EMBL/GenBank/DDBJ whole genome shotgun (WGS) entry which is preliminary data.</text>
</comment>
<feature type="transmembrane region" description="Helical" evidence="1">
    <location>
        <begin position="80"/>
        <end position="97"/>
    </location>
</feature>
<keyword evidence="1" id="KW-0812">Transmembrane</keyword>
<dbReference type="InterPro" id="IPR050469">
    <property type="entry name" value="Diguanylate_Cyclase"/>
</dbReference>
<dbReference type="GO" id="GO:0052621">
    <property type="term" value="F:diguanylate cyclase activity"/>
    <property type="evidence" value="ECO:0007669"/>
    <property type="project" value="UniProtKB-EC"/>
</dbReference>
<dbReference type="EC" id="2.7.7.65" evidence="3"/>
<keyword evidence="3" id="KW-0548">Nucleotidyltransferase</keyword>
<protein>
    <submittedName>
        <fullName evidence="3">GGDEF domain-containing protein</fullName>
        <ecNumber evidence="3">2.7.7.65</ecNumber>
    </submittedName>
</protein>
<evidence type="ECO:0000256" key="1">
    <source>
        <dbReference type="SAM" id="Phobius"/>
    </source>
</evidence>
<dbReference type="RefSeq" id="WP_011777695.1">
    <property type="nucleotide sequence ID" value="NZ_CP070380.1"/>
</dbReference>
<keyword evidence="1" id="KW-1133">Transmembrane helix</keyword>
<dbReference type="Pfam" id="PF00990">
    <property type="entry name" value="GGDEF"/>
    <property type="match status" value="1"/>
</dbReference>
<evidence type="ECO:0000259" key="2">
    <source>
        <dbReference type="PROSITE" id="PS50887"/>
    </source>
</evidence>
<dbReference type="InterPro" id="IPR029787">
    <property type="entry name" value="Nucleotide_cyclase"/>
</dbReference>
<dbReference type="NCBIfam" id="TIGR00254">
    <property type="entry name" value="GGDEF"/>
    <property type="match status" value="1"/>
</dbReference>
<feature type="domain" description="GGDEF" evidence="2">
    <location>
        <begin position="209"/>
        <end position="323"/>
    </location>
</feature>
<dbReference type="Gene3D" id="3.30.70.270">
    <property type="match status" value="1"/>
</dbReference>
<dbReference type="InterPro" id="IPR043128">
    <property type="entry name" value="Rev_trsase/Diguanyl_cyclase"/>
</dbReference>
<dbReference type="PROSITE" id="PS50887">
    <property type="entry name" value="GGDEF"/>
    <property type="match status" value="1"/>
</dbReference>
<dbReference type="CDD" id="cd01949">
    <property type="entry name" value="GGDEF"/>
    <property type="match status" value="1"/>
</dbReference>
<feature type="transmembrane region" description="Helical" evidence="1">
    <location>
        <begin position="24"/>
        <end position="45"/>
    </location>
</feature>
<keyword evidence="4" id="KW-1185">Reference proteome</keyword>
<proteinExistence type="predicted"/>
<evidence type="ECO:0000313" key="4">
    <source>
        <dbReference type="Proteomes" id="UP001172687"/>
    </source>
</evidence>
<dbReference type="SUPFAM" id="SSF55073">
    <property type="entry name" value="Nucleotide cyclase"/>
    <property type="match status" value="1"/>
</dbReference>
<reference evidence="3" key="1">
    <citation type="submission" date="2023-07" db="EMBL/GenBank/DDBJ databases">
        <title>Degradation of tert-butanol by M. austroafricanum TBA100.</title>
        <authorList>
            <person name="Helbich S."/>
            <person name="Vainshtein Y."/>
        </authorList>
    </citation>
    <scope>NUCLEOTIDE SEQUENCE</scope>
    <source>
        <strain evidence="3">TBA100</strain>
    </source>
</reference>
<name>A0ABT8H839_MYCAO</name>
<sequence length="323" mass="34727">MVLTARSDADPPGRHLDERLRRKMLLINLGLLSAVYALAVVQALVLDSPRSDARGEIVAVALTVAGLLVSLRAPLAGWRYVVALFCISAAPILSVLFHELIAAQIWSVVPLMFVAIFIRTWHSATTARVVVAGIAAAAVIALLVAPAPIPVVWLAFYAVSVLGAAEVFGLGNAALLDAAFRDPLTLVWNRAGVSRRVGRLVRQARRRSQEIAVLVFDVDDFKRVNDQRGHAAGDRLLTDLAGRWVAEIPRSSVMGRIGGDEFVLIVGGFDETQARALADQLTSGLPVPVTYGVAAGPPGHRALDTLFAAADRDLYERKRLRKA</sequence>
<feature type="transmembrane region" description="Helical" evidence="1">
    <location>
        <begin position="129"/>
        <end position="149"/>
    </location>
</feature>
<dbReference type="PANTHER" id="PTHR45138">
    <property type="entry name" value="REGULATORY COMPONENTS OF SENSORY TRANSDUCTION SYSTEM"/>
    <property type="match status" value="1"/>
</dbReference>
<dbReference type="InterPro" id="IPR000160">
    <property type="entry name" value="GGDEF_dom"/>
</dbReference>
<dbReference type="EMBL" id="JAUHTC010000011">
    <property type="protein sequence ID" value="MDN4516710.1"/>
    <property type="molecule type" value="Genomic_DNA"/>
</dbReference>
<keyword evidence="3" id="KW-0808">Transferase</keyword>
<gene>
    <name evidence="3" type="ORF">QYF68_02590</name>
</gene>
<feature type="transmembrane region" description="Helical" evidence="1">
    <location>
        <begin position="103"/>
        <end position="122"/>
    </location>
</feature>
<organism evidence="3 4">
    <name type="scientific">Mycolicibacterium austroafricanum</name>
    <name type="common">Mycobacterium austroafricanum</name>
    <dbReference type="NCBI Taxonomy" id="39687"/>
    <lineage>
        <taxon>Bacteria</taxon>
        <taxon>Bacillati</taxon>
        <taxon>Actinomycetota</taxon>
        <taxon>Actinomycetes</taxon>
        <taxon>Mycobacteriales</taxon>
        <taxon>Mycobacteriaceae</taxon>
        <taxon>Mycolicibacterium</taxon>
    </lineage>
</organism>
<feature type="transmembrane region" description="Helical" evidence="1">
    <location>
        <begin position="155"/>
        <end position="180"/>
    </location>
</feature>
<feature type="transmembrane region" description="Helical" evidence="1">
    <location>
        <begin position="57"/>
        <end position="73"/>
    </location>
</feature>
<dbReference type="SMART" id="SM00267">
    <property type="entry name" value="GGDEF"/>
    <property type="match status" value="1"/>
</dbReference>
<dbReference type="PANTHER" id="PTHR45138:SF9">
    <property type="entry name" value="DIGUANYLATE CYCLASE DGCM-RELATED"/>
    <property type="match status" value="1"/>
</dbReference>
<dbReference type="Proteomes" id="UP001172687">
    <property type="component" value="Unassembled WGS sequence"/>
</dbReference>